<gene>
    <name evidence="1" type="ORF">BSTOLATCC_MIC25198</name>
</gene>
<dbReference type="EMBL" id="CAJZBQ010000024">
    <property type="protein sequence ID" value="CAG9319955.1"/>
    <property type="molecule type" value="Genomic_DNA"/>
</dbReference>
<dbReference type="Proteomes" id="UP001162131">
    <property type="component" value="Unassembled WGS sequence"/>
</dbReference>
<dbReference type="AlphaFoldDB" id="A0AAU9IZF6"/>
<organism evidence="1 2">
    <name type="scientific">Blepharisma stoltei</name>
    <dbReference type="NCBI Taxonomy" id="1481888"/>
    <lineage>
        <taxon>Eukaryota</taxon>
        <taxon>Sar</taxon>
        <taxon>Alveolata</taxon>
        <taxon>Ciliophora</taxon>
        <taxon>Postciliodesmatophora</taxon>
        <taxon>Heterotrichea</taxon>
        <taxon>Heterotrichida</taxon>
        <taxon>Blepharismidae</taxon>
        <taxon>Blepharisma</taxon>
    </lineage>
</organism>
<sequence>MELHKHPRNSLSIGETVTLEKITMRYPFVATPTTTTRSHSYLKIYTTAHKSRENSANRLKTRTQKCVTRRNSLVDLIQGNIEEKKPDKVKIIEENKFNAARRNLLQARSDFLELKRDLSTYEYNMTEQISVTTKLARLNKKSSNFPKITYKLQDFYKDCDIHVKKFQIDLEKIKKLPISFDAKNDRNYIKEKLEVRDYINFRKMHLKYQSCACISGIHCIVQVLCNSLYSSVTAVALLPSGQILSTFVDNKVVVSTYGDLKAAFKSKIIPKLYFTITKNDMNLHWDPNYGVTFYTLILKIKGESLPYSMIKLSDFEKKEITICHGISAIEIPFSNLKVKSLERTNYLKLKSILSKHLMYDEENEVIQWNSKQFSIFENKEKDSMYMNIDYIYEVLGIRMFQFHSSYFMDDRSIKIEIWTYKEHYLVKIYKNLELELEVESGSDDYKFLHSLQQMDFVRNPITFSKSLELTTFLKKIDSK</sequence>
<reference evidence="1" key="1">
    <citation type="submission" date="2021-09" db="EMBL/GenBank/DDBJ databases">
        <authorList>
            <consortium name="AG Swart"/>
            <person name="Singh M."/>
            <person name="Singh A."/>
            <person name="Seah K."/>
            <person name="Emmerich C."/>
        </authorList>
    </citation>
    <scope>NUCLEOTIDE SEQUENCE</scope>
    <source>
        <strain evidence="1">ATCC30299</strain>
    </source>
</reference>
<evidence type="ECO:0000313" key="1">
    <source>
        <dbReference type="EMBL" id="CAG9319955.1"/>
    </source>
</evidence>
<accession>A0AAU9IZF6</accession>
<evidence type="ECO:0000313" key="2">
    <source>
        <dbReference type="Proteomes" id="UP001162131"/>
    </source>
</evidence>
<comment type="caution">
    <text evidence="1">The sequence shown here is derived from an EMBL/GenBank/DDBJ whole genome shotgun (WGS) entry which is preliminary data.</text>
</comment>
<proteinExistence type="predicted"/>
<protein>
    <submittedName>
        <fullName evidence="1">Uncharacterized protein</fullName>
    </submittedName>
</protein>
<keyword evidence="2" id="KW-1185">Reference proteome</keyword>
<name>A0AAU9IZF6_9CILI</name>